<sequence>MLSVLRRRLAEADFWDRHANPASGWSRVPTGPLLVYAIYARNWRLLAATVAFVAVNPVLFPEPDPDADEGWMTKGVRGERLWVRGADAGRANLLNVANAPVFLYALYSAVRRRPGRTGLFTALTMALKLAFVDRMAKLYERESGRDECRESAGERA</sequence>
<name>A0ABD5Q6B7_9EURY</name>
<dbReference type="GeneID" id="73046696"/>
<gene>
    <name evidence="1" type="ORF">ACFO9K_18295</name>
</gene>
<keyword evidence="2" id="KW-1185">Reference proteome</keyword>
<organism evidence="1 2">
    <name type="scientific">Halorussus aquaticus</name>
    <dbReference type="NCBI Taxonomy" id="2953748"/>
    <lineage>
        <taxon>Archaea</taxon>
        <taxon>Methanobacteriati</taxon>
        <taxon>Methanobacteriota</taxon>
        <taxon>Stenosarchaea group</taxon>
        <taxon>Halobacteria</taxon>
        <taxon>Halobacteriales</taxon>
        <taxon>Haladaptataceae</taxon>
        <taxon>Halorussus</taxon>
    </lineage>
</organism>
<dbReference type="InterPro" id="IPR046595">
    <property type="entry name" value="DUF6653"/>
</dbReference>
<evidence type="ECO:0000313" key="1">
    <source>
        <dbReference type="EMBL" id="MFC4826208.1"/>
    </source>
</evidence>
<protein>
    <submittedName>
        <fullName evidence="1">DUF6653 family protein</fullName>
    </submittedName>
</protein>
<dbReference type="Proteomes" id="UP001595945">
    <property type="component" value="Unassembled WGS sequence"/>
</dbReference>
<comment type="caution">
    <text evidence="1">The sequence shown here is derived from an EMBL/GenBank/DDBJ whole genome shotgun (WGS) entry which is preliminary data.</text>
</comment>
<dbReference type="AlphaFoldDB" id="A0ABD5Q6B7"/>
<dbReference type="RefSeq" id="WP_254268174.1">
    <property type="nucleotide sequence ID" value="NZ_CP100400.1"/>
</dbReference>
<proteinExistence type="predicted"/>
<evidence type="ECO:0000313" key="2">
    <source>
        <dbReference type="Proteomes" id="UP001595945"/>
    </source>
</evidence>
<accession>A0ABD5Q6B7</accession>
<reference evidence="1 2" key="1">
    <citation type="journal article" date="2019" name="Int. J. Syst. Evol. Microbiol.">
        <title>The Global Catalogue of Microorganisms (GCM) 10K type strain sequencing project: providing services to taxonomists for standard genome sequencing and annotation.</title>
        <authorList>
            <consortium name="The Broad Institute Genomics Platform"/>
            <consortium name="The Broad Institute Genome Sequencing Center for Infectious Disease"/>
            <person name="Wu L."/>
            <person name="Ma J."/>
        </authorList>
    </citation>
    <scope>NUCLEOTIDE SEQUENCE [LARGE SCALE GENOMIC DNA]</scope>
    <source>
        <strain evidence="1 2">XZYJ18</strain>
    </source>
</reference>
<dbReference type="EMBL" id="JBHSHT010000002">
    <property type="protein sequence ID" value="MFC4826208.1"/>
    <property type="molecule type" value="Genomic_DNA"/>
</dbReference>
<dbReference type="Pfam" id="PF20358">
    <property type="entry name" value="DUF6653"/>
    <property type="match status" value="1"/>
</dbReference>